<gene>
    <name evidence="5" type="primary">msrP</name>
    <name evidence="7" type="ORF">CR165_18285</name>
</gene>
<keyword evidence="3 5" id="KW-0732">Signal</keyword>
<comment type="caution">
    <text evidence="7">The sequence shown here is derived from an EMBL/GenBank/DDBJ whole genome shotgun (WGS) entry which is preliminary data.</text>
</comment>
<feature type="binding site" evidence="5">
    <location>
        <position position="224"/>
    </location>
    <ligand>
        <name>Mo-molybdopterin</name>
        <dbReference type="ChEBI" id="CHEBI:71302"/>
    </ligand>
</feature>
<dbReference type="SUPFAM" id="SSF56524">
    <property type="entry name" value="Oxidoreductase molybdopterin-binding domain"/>
    <property type="match status" value="1"/>
</dbReference>
<evidence type="ECO:0000256" key="3">
    <source>
        <dbReference type="ARBA" id="ARBA00022729"/>
    </source>
</evidence>
<dbReference type="OrthoDB" id="9795587at2"/>
<evidence type="ECO:0000256" key="2">
    <source>
        <dbReference type="ARBA" id="ARBA00022723"/>
    </source>
</evidence>
<comment type="cofactor">
    <cofactor evidence="5">
        <name>Mo-molybdopterin</name>
        <dbReference type="ChEBI" id="CHEBI:71302"/>
    </cofactor>
    <text evidence="5">Binds 1 Mo-molybdopterin (Mo-MPT) cofactor per subunit.</text>
</comment>
<feature type="binding site" evidence="5">
    <location>
        <begin position="82"/>
        <end position="83"/>
    </location>
    <ligand>
        <name>Mo-molybdopterin</name>
        <dbReference type="ChEBI" id="CHEBI:71302"/>
    </ligand>
</feature>
<evidence type="ECO:0000256" key="1">
    <source>
        <dbReference type="ARBA" id="ARBA00022505"/>
    </source>
</evidence>
<feature type="domain" description="Oxidoreductase molybdopterin-binding" evidence="6">
    <location>
        <begin position="100"/>
        <end position="253"/>
    </location>
</feature>
<sequence length="316" mass="35297">MPIRIPRGWELPESAATPEHLVLGRRKALGLGGLIAAGAALPWQGARAQQAASPMAAMRNPAFRPERALTPEKDATSYNNYYEFGSSKNVASAAARLPQRPWTLKLEGMVDNPQELGLDDLLKKVSLEERVLRHRCVEAWAMTVPWTGFPMAELLKLAGPQSGAKFVEFHTVADRGTMPGLRQSWYPWPYVEGCTLAEAANELCFMAVGLYGKPVPPQNGGPIRVLFPWKYGFKSGKAITTIRFTDKRPVSFWEQLQPTEYGFWANVNPEVPHPRWSQAHERLLGSNERVPTKLFNGYGEYVASLYAGLEKEKLYL</sequence>
<dbReference type="InterPro" id="IPR036374">
    <property type="entry name" value="OxRdtase_Mopterin-bd_sf"/>
</dbReference>
<dbReference type="AlphaFoldDB" id="A0A2U1V0G0"/>
<dbReference type="Pfam" id="PF00174">
    <property type="entry name" value="Oxidored_molyb"/>
    <property type="match status" value="1"/>
</dbReference>
<evidence type="ECO:0000256" key="5">
    <source>
        <dbReference type="HAMAP-Rule" id="MF_01206"/>
    </source>
</evidence>
<protein>
    <recommendedName>
        <fullName evidence="5">Protein-methionine-sulfoxide reductase catalytic subunit MsrP</fullName>
        <ecNumber evidence="5">1.8.5.-</ecNumber>
    </recommendedName>
</protein>
<feature type="binding site" evidence="5">
    <location>
        <position position="219"/>
    </location>
    <ligand>
        <name>Mo-molybdopterin</name>
        <dbReference type="ChEBI" id="CHEBI:71302"/>
    </ligand>
</feature>
<dbReference type="GO" id="GO:0030091">
    <property type="term" value="P:protein repair"/>
    <property type="evidence" value="ECO:0007669"/>
    <property type="project" value="UniProtKB-UniRule"/>
</dbReference>
<keyword evidence="8" id="KW-1185">Reference proteome</keyword>
<dbReference type="PANTHER" id="PTHR43032">
    <property type="entry name" value="PROTEIN-METHIONINE-SULFOXIDE REDUCTASE"/>
    <property type="match status" value="1"/>
</dbReference>
<keyword evidence="4 5" id="KW-0560">Oxidoreductase</keyword>
<dbReference type="EC" id="1.8.5.-" evidence="5"/>
<dbReference type="InterPro" id="IPR000572">
    <property type="entry name" value="OxRdtase_Mopterin-bd_dom"/>
</dbReference>
<dbReference type="EMBL" id="PDOA01000015">
    <property type="protein sequence ID" value="PWC27396.1"/>
    <property type="molecule type" value="Genomic_DNA"/>
</dbReference>
<keyword evidence="2 5" id="KW-0479">Metal-binding</keyword>
<dbReference type="HAMAP" id="MF_01206">
    <property type="entry name" value="MsrP"/>
    <property type="match status" value="1"/>
</dbReference>
<dbReference type="Gene3D" id="3.90.420.10">
    <property type="entry name" value="Oxidoreductase, molybdopterin-binding domain"/>
    <property type="match status" value="1"/>
</dbReference>
<dbReference type="GO" id="GO:0043546">
    <property type="term" value="F:molybdopterin cofactor binding"/>
    <property type="evidence" value="ECO:0007669"/>
    <property type="project" value="UniProtKB-UniRule"/>
</dbReference>
<comment type="catalytic activity">
    <reaction evidence="5">
        <text>L-methionyl-[protein] + a quinone + H2O = L-methionyl-(S)-S-oxide-[protein] + a quinol</text>
        <dbReference type="Rhea" id="RHEA:51292"/>
        <dbReference type="Rhea" id="RHEA-COMP:12313"/>
        <dbReference type="Rhea" id="RHEA-COMP:12315"/>
        <dbReference type="ChEBI" id="CHEBI:15377"/>
        <dbReference type="ChEBI" id="CHEBI:16044"/>
        <dbReference type="ChEBI" id="CHEBI:24646"/>
        <dbReference type="ChEBI" id="CHEBI:44120"/>
        <dbReference type="ChEBI" id="CHEBI:132124"/>
    </reaction>
</comment>
<feature type="binding site" evidence="5">
    <location>
        <begin position="235"/>
        <end position="237"/>
    </location>
    <ligand>
        <name>Mo-molybdopterin</name>
        <dbReference type="ChEBI" id="CHEBI:71302"/>
    </ligand>
</feature>
<keyword evidence="1 5" id="KW-0500">Molybdenum</keyword>
<reference evidence="8" key="1">
    <citation type="submission" date="2017-10" db="EMBL/GenBank/DDBJ databases">
        <authorList>
            <person name="Toshchakov S.V."/>
            <person name="Goeva M.A."/>
        </authorList>
    </citation>
    <scope>NUCLEOTIDE SEQUENCE [LARGE SCALE GENOMIC DNA]</scope>
    <source>
        <strain evidence="8">JR1/69-1-13</strain>
    </source>
</reference>
<name>A0A2U1V0G0_9PROT</name>
<comment type="function">
    <text evidence="5">Part of the MsrPQ system that repairs oxidized periplasmic proteins containing methionine sulfoxide residues (Met-O), using respiratory chain electrons. Thus protects these proteins from oxidative-stress damage caused by reactive species of oxygen and chlorine generated by the host defense mechanisms. MsrPQ is essential for the maintenance of envelope integrity under bleach stress, rescuing a wide series of structurally unrelated periplasmic proteins from methionine oxidation. The catalytic subunit MsrP is non-stereospecific, being able to reduce both (R-) and (S-) diastereoisomers of methionine sulfoxide.</text>
</comment>
<dbReference type="InterPro" id="IPR022867">
    <property type="entry name" value="MsrP"/>
</dbReference>
<evidence type="ECO:0000313" key="7">
    <source>
        <dbReference type="EMBL" id="PWC27396.1"/>
    </source>
</evidence>
<evidence type="ECO:0000259" key="6">
    <source>
        <dbReference type="Pfam" id="PF00174"/>
    </source>
</evidence>
<dbReference type="RefSeq" id="WP_109518390.1">
    <property type="nucleotide sequence ID" value="NZ_PDOA01000015.1"/>
</dbReference>
<dbReference type="GO" id="GO:0016672">
    <property type="term" value="F:oxidoreductase activity, acting on a sulfur group of donors, quinone or similar compound as acceptor"/>
    <property type="evidence" value="ECO:0007669"/>
    <property type="project" value="UniProtKB-UniRule"/>
</dbReference>
<dbReference type="NCBIfam" id="NF003767">
    <property type="entry name" value="PRK05363.1"/>
    <property type="match status" value="1"/>
</dbReference>
<feature type="binding site" evidence="5">
    <location>
        <position position="136"/>
    </location>
    <ligand>
        <name>Mo-molybdopterin</name>
        <dbReference type="ChEBI" id="CHEBI:71302"/>
    </ligand>
    <ligandPart>
        <name>Mo</name>
        <dbReference type="ChEBI" id="CHEBI:28685"/>
    </ligandPart>
</feature>
<comment type="subunit">
    <text evidence="5">Heterodimer of a catalytic subunit (MsrP) and a heme-binding subunit (MsrQ).</text>
</comment>
<accession>A0A2U1V0G0</accession>
<feature type="binding site" evidence="5">
    <location>
        <position position="171"/>
    </location>
    <ligand>
        <name>Mo-molybdopterin</name>
        <dbReference type="ChEBI" id="CHEBI:71302"/>
    </ligand>
</feature>
<comment type="similarity">
    <text evidence="5">Belongs to the MsrP family.</text>
</comment>
<evidence type="ECO:0000256" key="4">
    <source>
        <dbReference type="ARBA" id="ARBA00023002"/>
    </source>
</evidence>
<dbReference type="PANTHER" id="PTHR43032:SF3">
    <property type="entry name" value="PROTEIN-METHIONINE-SULFOXIDE REDUCTASE CATALYTIC SUBUNIT MSRP"/>
    <property type="match status" value="1"/>
</dbReference>
<organism evidence="7 8">
    <name type="scientific">Teichococcus aestuarii</name>
    <dbReference type="NCBI Taxonomy" id="568898"/>
    <lineage>
        <taxon>Bacteria</taxon>
        <taxon>Pseudomonadati</taxon>
        <taxon>Pseudomonadota</taxon>
        <taxon>Alphaproteobacteria</taxon>
        <taxon>Acetobacterales</taxon>
        <taxon>Roseomonadaceae</taxon>
        <taxon>Roseomonas</taxon>
    </lineage>
</organism>
<comment type="catalytic activity">
    <reaction evidence="5">
        <text>L-methionyl-[protein] + a quinone + H2O = L-methionyl-(R)-S-oxide-[protein] + a quinol</text>
        <dbReference type="Rhea" id="RHEA:51296"/>
        <dbReference type="Rhea" id="RHEA-COMP:12313"/>
        <dbReference type="Rhea" id="RHEA-COMP:12314"/>
        <dbReference type="ChEBI" id="CHEBI:15377"/>
        <dbReference type="ChEBI" id="CHEBI:16044"/>
        <dbReference type="ChEBI" id="CHEBI:24646"/>
        <dbReference type="ChEBI" id="CHEBI:45764"/>
        <dbReference type="ChEBI" id="CHEBI:132124"/>
    </reaction>
</comment>
<dbReference type="Proteomes" id="UP000245048">
    <property type="component" value="Unassembled WGS sequence"/>
</dbReference>
<evidence type="ECO:0000313" key="8">
    <source>
        <dbReference type="Proteomes" id="UP000245048"/>
    </source>
</evidence>
<dbReference type="GO" id="GO:0046872">
    <property type="term" value="F:metal ion binding"/>
    <property type="evidence" value="ECO:0007669"/>
    <property type="project" value="UniProtKB-KW"/>
</dbReference>
<proteinExistence type="inferred from homology"/>
<feature type="binding site" evidence="5">
    <location>
        <position position="79"/>
    </location>
    <ligand>
        <name>Mo-molybdopterin</name>
        <dbReference type="ChEBI" id="CHEBI:71302"/>
    </ligand>
</feature>